<accession>A0ACC2X944</accession>
<reference evidence="1" key="1">
    <citation type="submission" date="2023-04" db="EMBL/GenBank/DDBJ databases">
        <title>Draft Genome sequencing of Naganishia species isolated from polar environments using Oxford Nanopore Technology.</title>
        <authorList>
            <person name="Leo P."/>
            <person name="Venkateswaran K."/>
        </authorList>
    </citation>
    <scope>NUCLEOTIDE SEQUENCE</scope>
    <source>
        <strain evidence="1">DBVPG 5303</strain>
    </source>
</reference>
<comment type="caution">
    <text evidence="1">The sequence shown here is derived from an EMBL/GenBank/DDBJ whole genome shotgun (WGS) entry which is preliminary data.</text>
</comment>
<protein>
    <submittedName>
        <fullName evidence="1">Uncharacterized protein</fullName>
    </submittedName>
</protein>
<dbReference type="Proteomes" id="UP001234202">
    <property type="component" value="Unassembled WGS sequence"/>
</dbReference>
<dbReference type="EMBL" id="JASBWV010000022">
    <property type="protein sequence ID" value="KAJ9119929.1"/>
    <property type="molecule type" value="Genomic_DNA"/>
</dbReference>
<evidence type="ECO:0000313" key="1">
    <source>
        <dbReference type="EMBL" id="KAJ9119929.1"/>
    </source>
</evidence>
<gene>
    <name evidence="1" type="ORF">QFC24_005412</name>
</gene>
<proteinExistence type="predicted"/>
<name>A0ACC2X944_9TREE</name>
<organism evidence="1 2">
    <name type="scientific">Naganishia onofrii</name>
    <dbReference type="NCBI Taxonomy" id="1851511"/>
    <lineage>
        <taxon>Eukaryota</taxon>
        <taxon>Fungi</taxon>
        <taxon>Dikarya</taxon>
        <taxon>Basidiomycota</taxon>
        <taxon>Agaricomycotina</taxon>
        <taxon>Tremellomycetes</taxon>
        <taxon>Filobasidiales</taxon>
        <taxon>Filobasidiaceae</taxon>
        <taxon>Naganishia</taxon>
    </lineage>
</organism>
<evidence type="ECO:0000313" key="2">
    <source>
        <dbReference type="Proteomes" id="UP001234202"/>
    </source>
</evidence>
<keyword evidence="2" id="KW-1185">Reference proteome</keyword>
<sequence>MASTISTSNLSMADGTQSNLDVGVVPPRHQKMEKRFVGSLRNDQSMRRKLGRGDGDTIHVGRGGTFELVKKQQETPVVVADENTFDAVQLAGIR</sequence>